<dbReference type="GO" id="GO:0097367">
    <property type="term" value="F:carbohydrate derivative binding"/>
    <property type="evidence" value="ECO:0007669"/>
    <property type="project" value="InterPro"/>
</dbReference>
<accession>A0A917PYE5</accession>
<dbReference type="PANTHER" id="PTHR30514">
    <property type="entry name" value="GLUCOKINASE"/>
    <property type="match status" value="1"/>
</dbReference>
<evidence type="ECO:0000313" key="7">
    <source>
        <dbReference type="Proteomes" id="UP000658382"/>
    </source>
</evidence>
<feature type="domain" description="HTH rpiR-type" evidence="4">
    <location>
        <begin position="9"/>
        <end position="85"/>
    </location>
</feature>
<dbReference type="AlphaFoldDB" id="A0A917PYE5"/>
<sequence>MDKNQLNGVKPSITMEQHKHSFTKSEKKIYEYIQSNSQQVLYHSLTELSEESGVAEATVLRFFRKLGFKGFQDFKFLFAQEVTVDDDNDHNETYADKIKYNMMQAIENSHEIIDYDELQKCVDAIDAARDVVLFGVGSSGIAVLDMQNRLMRIGKHVGAVTDPHFQFMRASSMDKDTVVIAVSLTGSTKDIVDSVEIAKQQNATVIALTNYIKSPLTQFADHVLLSSAKESPLDSGSLVAKVSQLFLIDLVCTGLTIKNYDNAEKVKMGISRNTARKLY</sequence>
<dbReference type="InterPro" id="IPR046348">
    <property type="entry name" value="SIS_dom_sf"/>
</dbReference>
<dbReference type="InterPro" id="IPR035472">
    <property type="entry name" value="RpiR-like_SIS"/>
</dbReference>
<dbReference type="PANTHER" id="PTHR30514:SF1">
    <property type="entry name" value="HTH-TYPE TRANSCRIPTIONAL REGULATOR HEXR-RELATED"/>
    <property type="match status" value="1"/>
</dbReference>
<dbReference type="InterPro" id="IPR000281">
    <property type="entry name" value="HTH_RpiR"/>
</dbReference>
<evidence type="ECO:0000259" key="5">
    <source>
        <dbReference type="PROSITE" id="PS51464"/>
    </source>
</evidence>
<dbReference type="GO" id="GO:0003677">
    <property type="term" value="F:DNA binding"/>
    <property type="evidence" value="ECO:0007669"/>
    <property type="project" value="UniProtKB-KW"/>
</dbReference>
<keyword evidence="3" id="KW-0804">Transcription</keyword>
<dbReference type="InterPro" id="IPR047640">
    <property type="entry name" value="RpiR-like"/>
</dbReference>
<dbReference type="Proteomes" id="UP000658382">
    <property type="component" value="Unassembled WGS sequence"/>
</dbReference>
<dbReference type="CDD" id="cd05013">
    <property type="entry name" value="SIS_RpiR"/>
    <property type="match status" value="1"/>
</dbReference>
<dbReference type="PROSITE" id="PS51464">
    <property type="entry name" value="SIS"/>
    <property type="match status" value="1"/>
</dbReference>
<evidence type="ECO:0000256" key="2">
    <source>
        <dbReference type="ARBA" id="ARBA00023125"/>
    </source>
</evidence>
<dbReference type="GO" id="GO:0003700">
    <property type="term" value="F:DNA-binding transcription factor activity"/>
    <property type="evidence" value="ECO:0007669"/>
    <property type="project" value="InterPro"/>
</dbReference>
<keyword evidence="7" id="KW-1185">Reference proteome</keyword>
<evidence type="ECO:0000313" key="6">
    <source>
        <dbReference type="EMBL" id="GGJ98902.1"/>
    </source>
</evidence>
<dbReference type="Gene3D" id="1.10.10.10">
    <property type="entry name" value="Winged helix-like DNA-binding domain superfamily/Winged helix DNA-binding domain"/>
    <property type="match status" value="1"/>
</dbReference>
<keyword evidence="2" id="KW-0238">DNA-binding</keyword>
<dbReference type="SUPFAM" id="SSF53697">
    <property type="entry name" value="SIS domain"/>
    <property type="match status" value="1"/>
</dbReference>
<dbReference type="Gene3D" id="3.40.50.10490">
    <property type="entry name" value="Glucose-6-phosphate isomerase like protein, domain 1"/>
    <property type="match status" value="1"/>
</dbReference>
<protein>
    <submittedName>
        <fullName evidence="6">RpiR family transcriptional regulator</fullName>
    </submittedName>
</protein>
<evidence type="ECO:0000256" key="3">
    <source>
        <dbReference type="ARBA" id="ARBA00023163"/>
    </source>
</evidence>
<evidence type="ECO:0000256" key="1">
    <source>
        <dbReference type="ARBA" id="ARBA00023015"/>
    </source>
</evidence>
<dbReference type="Pfam" id="PF01380">
    <property type="entry name" value="SIS"/>
    <property type="match status" value="1"/>
</dbReference>
<dbReference type="EMBL" id="BMNQ01000030">
    <property type="protein sequence ID" value="GGJ98902.1"/>
    <property type="molecule type" value="Genomic_DNA"/>
</dbReference>
<reference evidence="6" key="2">
    <citation type="submission" date="2020-09" db="EMBL/GenBank/DDBJ databases">
        <authorList>
            <person name="Sun Q."/>
            <person name="Ohkuma M."/>
        </authorList>
    </citation>
    <scope>NUCLEOTIDE SEQUENCE</scope>
    <source>
        <strain evidence="6">JCM 12580</strain>
    </source>
</reference>
<dbReference type="PROSITE" id="PS51071">
    <property type="entry name" value="HTH_RPIR"/>
    <property type="match status" value="1"/>
</dbReference>
<organism evidence="6 7">
    <name type="scientific">Lentibacillus kapialis</name>
    <dbReference type="NCBI Taxonomy" id="340214"/>
    <lineage>
        <taxon>Bacteria</taxon>
        <taxon>Bacillati</taxon>
        <taxon>Bacillota</taxon>
        <taxon>Bacilli</taxon>
        <taxon>Bacillales</taxon>
        <taxon>Bacillaceae</taxon>
        <taxon>Lentibacillus</taxon>
    </lineage>
</organism>
<proteinExistence type="predicted"/>
<keyword evidence="1" id="KW-0805">Transcription regulation</keyword>
<dbReference type="Pfam" id="PF01418">
    <property type="entry name" value="HTH_6"/>
    <property type="match status" value="1"/>
</dbReference>
<feature type="domain" description="SIS" evidence="5">
    <location>
        <begin position="121"/>
        <end position="261"/>
    </location>
</feature>
<comment type="caution">
    <text evidence="6">The sequence shown here is derived from an EMBL/GenBank/DDBJ whole genome shotgun (WGS) entry which is preliminary data.</text>
</comment>
<dbReference type="InterPro" id="IPR001347">
    <property type="entry name" value="SIS_dom"/>
</dbReference>
<gene>
    <name evidence="6" type="primary">rpiR2</name>
    <name evidence="6" type="ORF">GCM10007063_21480</name>
</gene>
<dbReference type="SUPFAM" id="SSF46689">
    <property type="entry name" value="Homeodomain-like"/>
    <property type="match status" value="1"/>
</dbReference>
<reference evidence="6" key="1">
    <citation type="journal article" date="2014" name="Int. J. Syst. Evol. Microbiol.">
        <title>Complete genome sequence of Corynebacterium casei LMG S-19264T (=DSM 44701T), isolated from a smear-ripened cheese.</title>
        <authorList>
            <consortium name="US DOE Joint Genome Institute (JGI-PGF)"/>
            <person name="Walter F."/>
            <person name="Albersmeier A."/>
            <person name="Kalinowski J."/>
            <person name="Ruckert C."/>
        </authorList>
    </citation>
    <scope>NUCLEOTIDE SEQUENCE</scope>
    <source>
        <strain evidence="6">JCM 12580</strain>
    </source>
</reference>
<evidence type="ECO:0000259" key="4">
    <source>
        <dbReference type="PROSITE" id="PS51071"/>
    </source>
</evidence>
<name>A0A917PYE5_9BACI</name>
<dbReference type="InterPro" id="IPR009057">
    <property type="entry name" value="Homeodomain-like_sf"/>
</dbReference>
<dbReference type="InterPro" id="IPR036388">
    <property type="entry name" value="WH-like_DNA-bd_sf"/>
</dbReference>
<dbReference type="GO" id="GO:1901135">
    <property type="term" value="P:carbohydrate derivative metabolic process"/>
    <property type="evidence" value="ECO:0007669"/>
    <property type="project" value="InterPro"/>
</dbReference>